<dbReference type="InterPro" id="IPR032109">
    <property type="entry name" value="Big_3_5"/>
</dbReference>
<reference evidence="11 12" key="1">
    <citation type="submission" date="2019-03" db="EMBL/GenBank/DDBJ databases">
        <title>Genomic Encyclopedia of Type Strains, Phase IV (KMG-IV): sequencing the most valuable type-strain genomes for metagenomic binning, comparative biology and taxonomic classification.</title>
        <authorList>
            <person name="Goeker M."/>
        </authorList>
    </citation>
    <scope>NUCLEOTIDE SEQUENCE [LARGE SCALE GENOMIC DNA]</scope>
    <source>
        <strain evidence="11 12">DSM 11901</strain>
    </source>
</reference>
<feature type="active site" description="Charge relay system" evidence="8">
    <location>
        <position position="535"/>
    </location>
</feature>
<evidence type="ECO:0000256" key="2">
    <source>
        <dbReference type="ARBA" id="ARBA00022670"/>
    </source>
</evidence>
<keyword evidence="5 8" id="KW-0720">Serine protease</keyword>
<keyword evidence="12" id="KW-1185">Reference proteome</keyword>
<feature type="domain" description="Peptidase S53" evidence="10">
    <location>
        <begin position="235"/>
        <end position="624"/>
    </location>
</feature>
<comment type="caution">
    <text evidence="11">The sequence shown here is derived from an EMBL/GenBank/DDBJ whole genome shotgun (WGS) entry which is preliminary data.</text>
</comment>
<dbReference type="Gene3D" id="2.60.40.10">
    <property type="entry name" value="Immunoglobulins"/>
    <property type="match status" value="3"/>
</dbReference>
<dbReference type="InterPro" id="IPR015366">
    <property type="entry name" value="S53_propep"/>
</dbReference>
<evidence type="ECO:0000313" key="11">
    <source>
        <dbReference type="EMBL" id="TDP83646.1"/>
    </source>
</evidence>
<dbReference type="PANTHER" id="PTHR14218:SF15">
    <property type="entry name" value="TRIPEPTIDYL-PEPTIDASE 1"/>
    <property type="match status" value="1"/>
</dbReference>
<keyword evidence="2 8" id="KW-0645">Protease</keyword>
<dbReference type="SMART" id="SM00944">
    <property type="entry name" value="Pro-kuma_activ"/>
    <property type="match status" value="1"/>
</dbReference>
<dbReference type="GO" id="GO:0006508">
    <property type="term" value="P:proteolysis"/>
    <property type="evidence" value="ECO:0007669"/>
    <property type="project" value="UniProtKB-KW"/>
</dbReference>
<dbReference type="InterPro" id="IPR030400">
    <property type="entry name" value="Sedolisin_dom"/>
</dbReference>
<evidence type="ECO:0000256" key="4">
    <source>
        <dbReference type="ARBA" id="ARBA00022801"/>
    </source>
</evidence>
<proteinExistence type="predicted"/>
<comment type="cofactor">
    <cofactor evidence="1">
        <name>Ca(2+)</name>
        <dbReference type="ChEBI" id="CHEBI:29108"/>
    </cofactor>
</comment>
<dbReference type="PROSITE" id="PS51695">
    <property type="entry name" value="SEDOLISIN"/>
    <property type="match status" value="1"/>
</dbReference>
<evidence type="ECO:0000256" key="8">
    <source>
        <dbReference type="PROSITE-ProRule" id="PRU01032"/>
    </source>
</evidence>
<evidence type="ECO:0000256" key="5">
    <source>
        <dbReference type="ARBA" id="ARBA00022825"/>
    </source>
</evidence>
<feature type="active site" description="Charge relay system" evidence="8">
    <location>
        <position position="307"/>
    </location>
</feature>
<dbReference type="EMBL" id="SNXW01000004">
    <property type="protein sequence ID" value="TDP83646.1"/>
    <property type="molecule type" value="Genomic_DNA"/>
</dbReference>
<dbReference type="Gene3D" id="3.40.50.200">
    <property type="entry name" value="Peptidase S8/S53 domain"/>
    <property type="match status" value="1"/>
</dbReference>
<keyword evidence="7" id="KW-0865">Zymogen</keyword>
<feature type="active site" description="Charge relay system" evidence="8">
    <location>
        <position position="311"/>
    </location>
</feature>
<dbReference type="SUPFAM" id="SSF52743">
    <property type="entry name" value="Subtilisin-like"/>
    <property type="match status" value="1"/>
</dbReference>
<dbReference type="SUPFAM" id="SSF54897">
    <property type="entry name" value="Protease propeptides/inhibitors"/>
    <property type="match status" value="1"/>
</dbReference>
<evidence type="ECO:0000256" key="9">
    <source>
        <dbReference type="SAM" id="MobiDB-lite"/>
    </source>
</evidence>
<dbReference type="GO" id="GO:0008240">
    <property type="term" value="F:tripeptidyl-peptidase activity"/>
    <property type="evidence" value="ECO:0007669"/>
    <property type="project" value="TreeGrafter"/>
</dbReference>
<name>A0A4R6RD73_9BURK</name>
<dbReference type="OrthoDB" id="127592at2"/>
<evidence type="ECO:0000259" key="10">
    <source>
        <dbReference type="PROSITE" id="PS51695"/>
    </source>
</evidence>
<evidence type="ECO:0000256" key="1">
    <source>
        <dbReference type="ARBA" id="ARBA00001913"/>
    </source>
</evidence>
<evidence type="ECO:0000256" key="7">
    <source>
        <dbReference type="ARBA" id="ARBA00023145"/>
    </source>
</evidence>
<dbReference type="Pfam" id="PF16640">
    <property type="entry name" value="Big_3_5"/>
    <property type="match status" value="3"/>
</dbReference>
<sequence>MPHTSHPEAPLTRQQARRGLTWLSWGLLIVAVGGTGLARAAENSMLAMPRVLREVRNDERITVPGSAHPRARAQDDRGAVDDTLRLEQMVLVLQASAAQEQALAALQQAQQDPNSPDHRQWLSPQAFAERFGVAQADIDAITAWLTQQGFRVDEVSAGRRSIVFSGNARQVREAFGVKLRYYERGDRQRHIAHADPVQLPAALAEVVAGIASLHDFRSEPQHLATPLATYGNAHYLAAGDFHTIYNLKSVLAQGLNGSGRTIAVIGRSNIALSDVTQFRNSMALPSNPPQIVNGGTAPGFVTGDELESNLDVEWAGAVATQATVKFVTTASTTTSDGITLSAQYAVNNNIGDVITVSYGLCEALMGVSSVNFFNNLWQQAAAQGQTVVVSSGDSGAAGCDLANATTATRGLGVNGMCTSQHSTCVGGTQFNDTASPSTWWSGSNDAGGASALSYIPEVAWNESGTNGGSGLWSSGGGASTRFTKPSWQNTVGVPADGRRDVPDVSLNASSRVGYLVTSSDNASRTPTTYVVGGTSASAPALAGILALVGQKTGYRLGNINPTLYGLANLQASTGKAYYNLITSGNNSVPGVTGFSASTSAPRYNQVTGLGSVNGAVFVNSYTDTLPATSTALSASASSLSVGQSLTLTATVTGAGATGTVQFTDNGSNLGTAVALSNGTATLSTTDLGVGSHSLAAVYSGDKTHQPSSSPASTVSVLMVSTSSLSATPTLATVGQAVTLTASVAGNAPTGTVQFMDGATNLGAPVAVGNGVATLSTNQLAVGSHSISAAYSGDAGNAPSTSSSTPVGVNASSTSTALSVSPTQTTAGQAVTLTVTVAGFQPGGSVTFLDGSTPLGSATLSNGTASLTISTLAAGNHSLSASYAGDANNLASNSSTVPATVVSAAAEPSDGDVPTLPEWAALLLSVLLGAQAWWQRQGKDKGQGR</sequence>
<dbReference type="CDD" id="cd11377">
    <property type="entry name" value="Pro-peptidase_S53"/>
    <property type="match status" value="1"/>
</dbReference>
<evidence type="ECO:0000256" key="3">
    <source>
        <dbReference type="ARBA" id="ARBA00022723"/>
    </source>
</evidence>
<evidence type="ECO:0000313" key="12">
    <source>
        <dbReference type="Proteomes" id="UP000294593"/>
    </source>
</evidence>
<evidence type="ECO:0000256" key="6">
    <source>
        <dbReference type="ARBA" id="ARBA00022837"/>
    </source>
</evidence>
<organism evidence="11 12">
    <name type="scientific">Aquabacterium commune</name>
    <dbReference type="NCBI Taxonomy" id="70586"/>
    <lineage>
        <taxon>Bacteria</taxon>
        <taxon>Pseudomonadati</taxon>
        <taxon>Pseudomonadota</taxon>
        <taxon>Betaproteobacteria</taxon>
        <taxon>Burkholderiales</taxon>
        <taxon>Aquabacterium</taxon>
    </lineage>
</organism>
<dbReference type="Pfam" id="PF09286">
    <property type="entry name" value="Pro-kuma_activ"/>
    <property type="match status" value="1"/>
</dbReference>
<dbReference type="InterPro" id="IPR036852">
    <property type="entry name" value="Peptidase_S8/S53_dom_sf"/>
</dbReference>
<dbReference type="RefSeq" id="WP_133608291.1">
    <property type="nucleotide sequence ID" value="NZ_JBASTO010000295.1"/>
</dbReference>
<dbReference type="Proteomes" id="UP000294593">
    <property type="component" value="Unassembled WGS sequence"/>
</dbReference>
<accession>A0A4R6RD73</accession>
<keyword evidence="4 8" id="KW-0378">Hydrolase</keyword>
<protein>
    <submittedName>
        <fullName evidence="11">Putative secreted protein (IPTL-CTERM system target)</fullName>
    </submittedName>
</protein>
<dbReference type="PANTHER" id="PTHR14218">
    <property type="entry name" value="PROTEASE S8 TRIPEPTIDYL PEPTIDASE I CLN2"/>
    <property type="match status" value="1"/>
</dbReference>
<gene>
    <name evidence="11" type="ORF">EV672_10424</name>
</gene>
<comment type="caution">
    <text evidence="8">Lacks conserved residue(s) required for the propagation of feature annotation.</text>
</comment>
<keyword evidence="3" id="KW-0479">Metal-binding</keyword>
<dbReference type="AlphaFoldDB" id="A0A4R6RD73"/>
<dbReference type="InterPro" id="IPR013783">
    <property type="entry name" value="Ig-like_fold"/>
</dbReference>
<dbReference type="NCBIfam" id="TIGR04174">
    <property type="entry name" value="IPTL_CTERM"/>
    <property type="match status" value="1"/>
</dbReference>
<dbReference type="GO" id="GO:0046872">
    <property type="term" value="F:metal ion binding"/>
    <property type="evidence" value="ECO:0007669"/>
    <property type="project" value="UniProtKB-KW"/>
</dbReference>
<dbReference type="InterPro" id="IPR026442">
    <property type="entry name" value="IPTL_CTERM"/>
</dbReference>
<feature type="compositionally biased region" description="Polar residues" evidence="9">
    <location>
        <begin position="797"/>
        <end position="812"/>
    </location>
</feature>
<dbReference type="InterPro" id="IPR050819">
    <property type="entry name" value="Tripeptidyl-peptidase_I"/>
</dbReference>
<dbReference type="GO" id="GO:0004252">
    <property type="term" value="F:serine-type endopeptidase activity"/>
    <property type="evidence" value="ECO:0007669"/>
    <property type="project" value="UniProtKB-UniRule"/>
</dbReference>
<keyword evidence="6" id="KW-0106">Calcium</keyword>
<dbReference type="CDD" id="cd04056">
    <property type="entry name" value="Peptidases_S53"/>
    <property type="match status" value="1"/>
</dbReference>
<feature type="region of interest" description="Disordered" evidence="9">
    <location>
        <begin position="792"/>
        <end position="812"/>
    </location>
</feature>